<organism evidence="1 2">
    <name type="scientific">Corchorus capsularis</name>
    <name type="common">Jute</name>
    <dbReference type="NCBI Taxonomy" id="210143"/>
    <lineage>
        <taxon>Eukaryota</taxon>
        <taxon>Viridiplantae</taxon>
        <taxon>Streptophyta</taxon>
        <taxon>Embryophyta</taxon>
        <taxon>Tracheophyta</taxon>
        <taxon>Spermatophyta</taxon>
        <taxon>Magnoliopsida</taxon>
        <taxon>eudicotyledons</taxon>
        <taxon>Gunneridae</taxon>
        <taxon>Pentapetalae</taxon>
        <taxon>rosids</taxon>
        <taxon>malvids</taxon>
        <taxon>Malvales</taxon>
        <taxon>Malvaceae</taxon>
        <taxon>Grewioideae</taxon>
        <taxon>Apeibeae</taxon>
        <taxon>Corchorus</taxon>
    </lineage>
</organism>
<keyword evidence="2" id="KW-1185">Reference proteome</keyword>
<dbReference type="Gramene" id="OMO81722">
    <property type="protein sequence ID" value="OMO81722"/>
    <property type="gene ID" value="CCACVL1_12262"/>
</dbReference>
<evidence type="ECO:0000313" key="2">
    <source>
        <dbReference type="Proteomes" id="UP000188268"/>
    </source>
</evidence>
<sequence>MEAIGAKTSLGGEELENHDSSYLCTSLSKAS</sequence>
<gene>
    <name evidence="1" type="ORF">CCACVL1_12262</name>
</gene>
<evidence type="ECO:0000313" key="1">
    <source>
        <dbReference type="EMBL" id="OMO81722.1"/>
    </source>
</evidence>
<dbReference type="EMBL" id="AWWV01010097">
    <property type="protein sequence ID" value="OMO81722.1"/>
    <property type="molecule type" value="Genomic_DNA"/>
</dbReference>
<dbReference type="AlphaFoldDB" id="A0A1R3IGK8"/>
<accession>A0A1R3IGK8</accession>
<dbReference type="Proteomes" id="UP000188268">
    <property type="component" value="Unassembled WGS sequence"/>
</dbReference>
<protein>
    <submittedName>
        <fullName evidence="1">Uncharacterized protein</fullName>
    </submittedName>
</protein>
<reference evidence="1 2" key="1">
    <citation type="submission" date="2013-09" db="EMBL/GenBank/DDBJ databases">
        <title>Corchorus capsularis genome sequencing.</title>
        <authorList>
            <person name="Alam M."/>
            <person name="Haque M.S."/>
            <person name="Islam M.S."/>
            <person name="Emdad E.M."/>
            <person name="Islam M.M."/>
            <person name="Ahmed B."/>
            <person name="Halim A."/>
            <person name="Hossen Q.M.M."/>
            <person name="Hossain M.Z."/>
            <person name="Ahmed R."/>
            <person name="Khan M.M."/>
            <person name="Islam R."/>
            <person name="Rashid M.M."/>
            <person name="Khan S.A."/>
            <person name="Rahman M.S."/>
            <person name="Alam M."/>
        </authorList>
    </citation>
    <scope>NUCLEOTIDE SEQUENCE [LARGE SCALE GENOMIC DNA]</scope>
    <source>
        <strain evidence="2">cv. CVL-1</strain>
        <tissue evidence="1">Whole seedling</tissue>
    </source>
</reference>
<comment type="caution">
    <text evidence="1">The sequence shown here is derived from an EMBL/GenBank/DDBJ whole genome shotgun (WGS) entry which is preliminary data.</text>
</comment>
<proteinExistence type="predicted"/>
<name>A0A1R3IGK8_COCAP</name>